<evidence type="ECO:0000256" key="3">
    <source>
        <dbReference type="ARBA" id="ARBA00022771"/>
    </source>
</evidence>
<protein>
    <recommendedName>
        <fullName evidence="5">NHR domain-containing protein</fullName>
    </recommendedName>
</protein>
<keyword evidence="3" id="KW-0863">Zinc-finger</keyword>
<dbReference type="GO" id="GO:0061630">
    <property type="term" value="F:ubiquitin protein ligase activity"/>
    <property type="evidence" value="ECO:0007669"/>
    <property type="project" value="TreeGrafter"/>
</dbReference>
<dbReference type="PROSITE" id="PS51065">
    <property type="entry name" value="NHR"/>
    <property type="match status" value="1"/>
</dbReference>
<dbReference type="SMART" id="SM00588">
    <property type="entry name" value="NEUZ"/>
    <property type="match status" value="1"/>
</dbReference>
<proteinExistence type="predicted"/>
<dbReference type="KEGG" id="bgt:106066145"/>
<evidence type="ECO:0000256" key="4">
    <source>
        <dbReference type="ARBA" id="ARBA00022833"/>
    </source>
</evidence>
<dbReference type="InterPro" id="IPR006573">
    <property type="entry name" value="NHR_dom"/>
</dbReference>
<evidence type="ECO:0000256" key="1">
    <source>
        <dbReference type="ARBA" id="ARBA00022723"/>
    </source>
</evidence>
<organism evidence="6 7">
    <name type="scientific">Biomphalaria glabrata</name>
    <name type="common">Bloodfluke planorb</name>
    <name type="synonym">Freshwater snail</name>
    <dbReference type="NCBI Taxonomy" id="6526"/>
    <lineage>
        <taxon>Eukaryota</taxon>
        <taxon>Metazoa</taxon>
        <taxon>Spiralia</taxon>
        <taxon>Lophotrochozoa</taxon>
        <taxon>Mollusca</taxon>
        <taxon>Gastropoda</taxon>
        <taxon>Heterobranchia</taxon>
        <taxon>Euthyneura</taxon>
        <taxon>Panpulmonata</taxon>
        <taxon>Hygrophila</taxon>
        <taxon>Lymnaeoidea</taxon>
        <taxon>Planorbidae</taxon>
        <taxon>Biomphalaria</taxon>
    </lineage>
</organism>
<feature type="domain" description="NHR" evidence="5">
    <location>
        <begin position="12"/>
        <end position="167"/>
    </location>
</feature>
<gene>
    <name evidence="6" type="primary">106066145</name>
</gene>
<dbReference type="PANTHER" id="PTHR12429:SF6">
    <property type="entry name" value="PROTEIN NEURALIZED"/>
    <property type="match status" value="1"/>
</dbReference>
<sequence length="169" mass="19055">MRNDISLPSNHSMQFHLTHGTAIQLTEGQTLATRRNDTFCDGIVFFSQPIQVNQKVCVELGCTTSWSGSVRIGVTTIDPARLHADQLPKFAYPDWIHKEEFWIRVINESLTSQGCRLMVYINSNGELLLFVNGNHKGSLLYGLPIQQRLWLLLDIYGNTLSAKILIPGK</sequence>
<evidence type="ECO:0000256" key="2">
    <source>
        <dbReference type="ARBA" id="ARBA00022737"/>
    </source>
</evidence>
<keyword evidence="4" id="KW-0862">Zinc</keyword>
<evidence type="ECO:0000313" key="6">
    <source>
        <dbReference type="EnsemblMetazoa" id="BGLB002703-PB"/>
    </source>
</evidence>
<dbReference type="InterPro" id="IPR037962">
    <property type="entry name" value="Neuralized"/>
</dbReference>
<dbReference type="STRING" id="6526.A0A2C9JHS6"/>
<dbReference type="VEuPathDB" id="VectorBase:BGLB002703"/>
<dbReference type="Pfam" id="PF07177">
    <property type="entry name" value="Neuralized"/>
    <property type="match status" value="1"/>
</dbReference>
<dbReference type="AlphaFoldDB" id="A0A2C9JHS6"/>
<dbReference type="EnsemblMetazoa" id="BGLB002703-RB">
    <property type="protein sequence ID" value="BGLB002703-PB"/>
    <property type="gene ID" value="BGLB002703"/>
</dbReference>
<keyword evidence="2" id="KW-0677">Repeat</keyword>
<name>A0A2C9JHS6_BIOGL</name>
<dbReference type="Proteomes" id="UP000076420">
    <property type="component" value="Unassembled WGS sequence"/>
</dbReference>
<accession>A0A2C9JHS6</accession>
<evidence type="ECO:0000313" key="7">
    <source>
        <dbReference type="Proteomes" id="UP000076420"/>
    </source>
</evidence>
<dbReference type="FunFam" id="2.60.120.920:FF:000005">
    <property type="entry name" value="Putative E3 ubiquitin-protein ligase NEURL1B"/>
    <property type="match status" value="1"/>
</dbReference>
<dbReference type="Gene3D" id="2.60.120.920">
    <property type="match status" value="1"/>
</dbReference>
<keyword evidence="1" id="KW-0479">Metal-binding</keyword>
<reference evidence="6" key="1">
    <citation type="submission" date="2020-05" db="UniProtKB">
        <authorList>
            <consortium name="EnsemblMetazoa"/>
        </authorList>
    </citation>
    <scope>IDENTIFICATION</scope>
    <source>
        <strain evidence="6">BB02</strain>
    </source>
</reference>
<dbReference type="InterPro" id="IPR043136">
    <property type="entry name" value="B30.2/SPRY_sf"/>
</dbReference>
<dbReference type="PANTHER" id="PTHR12429">
    <property type="entry name" value="NEURALIZED"/>
    <property type="match status" value="1"/>
</dbReference>
<dbReference type="GO" id="GO:0008270">
    <property type="term" value="F:zinc ion binding"/>
    <property type="evidence" value="ECO:0007669"/>
    <property type="project" value="UniProtKB-KW"/>
</dbReference>
<dbReference type="VEuPathDB" id="VectorBase:BGLAX_035381"/>
<evidence type="ECO:0000259" key="5">
    <source>
        <dbReference type="PROSITE" id="PS51065"/>
    </source>
</evidence>